<sequence length="117" mass="12944">MTPLYDILSAAPAMASKTFRHKELRLAMSVGRRNHYRLDQIQPRHFDQTALRARVASDTRRQAFATIVAAGLPAVERVANALPAGFPERVSGPILEHARNRLALLIRQAEAGQIVGH</sequence>
<name>A0ABT3H5J2_9RHOB</name>
<dbReference type="EMBL" id="JAPDFL010000002">
    <property type="protein sequence ID" value="MCW1935076.1"/>
    <property type="molecule type" value="Genomic_DNA"/>
</dbReference>
<reference evidence="1 2" key="1">
    <citation type="submission" date="2022-10" db="EMBL/GenBank/DDBJ databases">
        <title>Pararhodobacter sp. nov., isolated from marine algae.</title>
        <authorList>
            <person name="Choi B.J."/>
            <person name="Kim J.M."/>
            <person name="Lee J.K."/>
            <person name="Choi D.G."/>
            <person name="Jeon C.O."/>
        </authorList>
    </citation>
    <scope>NUCLEOTIDE SEQUENCE [LARGE SCALE GENOMIC DNA]</scope>
    <source>
        <strain evidence="1 2">ZQ420</strain>
    </source>
</reference>
<protein>
    <submittedName>
        <fullName evidence="1">Uncharacterized protein</fullName>
    </submittedName>
</protein>
<comment type="caution">
    <text evidence="1">The sequence shown here is derived from an EMBL/GenBank/DDBJ whole genome shotgun (WGS) entry which is preliminary data.</text>
</comment>
<evidence type="ECO:0000313" key="2">
    <source>
        <dbReference type="Proteomes" id="UP001208938"/>
    </source>
</evidence>
<evidence type="ECO:0000313" key="1">
    <source>
        <dbReference type="EMBL" id="MCW1935076.1"/>
    </source>
</evidence>
<proteinExistence type="predicted"/>
<dbReference type="Proteomes" id="UP001208938">
    <property type="component" value="Unassembled WGS sequence"/>
</dbReference>
<dbReference type="RefSeq" id="WP_264507959.1">
    <property type="nucleotide sequence ID" value="NZ_JAPDFL010000002.1"/>
</dbReference>
<gene>
    <name evidence="1" type="ORF">OKW52_23155</name>
</gene>
<keyword evidence="2" id="KW-1185">Reference proteome</keyword>
<organism evidence="1 2">
    <name type="scientific">Pararhodobacter zhoushanensis</name>
    <dbReference type="NCBI Taxonomy" id="2479545"/>
    <lineage>
        <taxon>Bacteria</taxon>
        <taxon>Pseudomonadati</taxon>
        <taxon>Pseudomonadota</taxon>
        <taxon>Alphaproteobacteria</taxon>
        <taxon>Rhodobacterales</taxon>
        <taxon>Paracoccaceae</taxon>
        <taxon>Pararhodobacter</taxon>
    </lineage>
</organism>
<accession>A0ABT3H5J2</accession>